<dbReference type="GeneID" id="18928983"/>
<name>F4RGX0_MELLP</name>
<sequence>MQARLKKVAEENYEEFTFDESTDRVRCAGHKIALTVNGGLQALGIEAPPPPLVKSTILGNFPLDEHTLATIPEEEEDGEESSKSQQTPLNNQDNSDYKDEDTDLSNLPGKEVSNEWYQVIDGPFDPPPAVEVEQPATNRNEANEVHALTLKGIL</sequence>
<dbReference type="RefSeq" id="XP_007408323.1">
    <property type="nucleotide sequence ID" value="XM_007408261.1"/>
</dbReference>
<evidence type="ECO:0000313" key="2">
    <source>
        <dbReference type="EMBL" id="EGG08125.1"/>
    </source>
</evidence>
<dbReference type="InParanoid" id="F4RGX0"/>
<dbReference type="HOGENOM" id="CLU_009635_1_1_1"/>
<dbReference type="AlphaFoldDB" id="F4RGX0"/>
<reference evidence="3" key="1">
    <citation type="journal article" date="2011" name="Proc. Natl. Acad. Sci. U.S.A.">
        <title>Obligate biotrophy features unraveled by the genomic analysis of rust fungi.</title>
        <authorList>
            <person name="Duplessis S."/>
            <person name="Cuomo C.A."/>
            <person name="Lin Y.-C."/>
            <person name="Aerts A."/>
            <person name="Tisserant E."/>
            <person name="Veneault-Fourrey C."/>
            <person name="Joly D.L."/>
            <person name="Hacquard S."/>
            <person name="Amselem J."/>
            <person name="Cantarel B.L."/>
            <person name="Chiu R."/>
            <person name="Coutinho P.M."/>
            <person name="Feau N."/>
            <person name="Field M."/>
            <person name="Frey P."/>
            <person name="Gelhaye E."/>
            <person name="Goldberg J."/>
            <person name="Grabherr M.G."/>
            <person name="Kodira C.D."/>
            <person name="Kohler A."/>
            <person name="Kuees U."/>
            <person name="Lindquist E.A."/>
            <person name="Lucas S.M."/>
            <person name="Mago R."/>
            <person name="Mauceli E."/>
            <person name="Morin E."/>
            <person name="Murat C."/>
            <person name="Pangilinan J.L."/>
            <person name="Park R."/>
            <person name="Pearson M."/>
            <person name="Quesneville H."/>
            <person name="Rouhier N."/>
            <person name="Sakthikumar S."/>
            <person name="Salamov A.A."/>
            <person name="Schmutz J."/>
            <person name="Selles B."/>
            <person name="Shapiro H."/>
            <person name="Tanguay P."/>
            <person name="Tuskan G.A."/>
            <person name="Henrissat B."/>
            <person name="Van de Peer Y."/>
            <person name="Rouze P."/>
            <person name="Ellis J.G."/>
            <person name="Dodds P.N."/>
            <person name="Schein J.E."/>
            <person name="Zhong S."/>
            <person name="Hamelin R.C."/>
            <person name="Grigoriev I.V."/>
            <person name="Szabo L.J."/>
            <person name="Martin F."/>
        </authorList>
    </citation>
    <scope>NUCLEOTIDE SEQUENCE [LARGE SCALE GENOMIC DNA]</scope>
    <source>
        <strain evidence="3">98AG31 / pathotype 3-4-7</strain>
    </source>
</reference>
<feature type="compositionally biased region" description="Polar residues" evidence="1">
    <location>
        <begin position="83"/>
        <end position="94"/>
    </location>
</feature>
<dbReference type="KEGG" id="mlr:MELLADRAFT_55625"/>
<feature type="region of interest" description="Disordered" evidence="1">
    <location>
        <begin position="64"/>
        <end position="143"/>
    </location>
</feature>
<evidence type="ECO:0000256" key="1">
    <source>
        <dbReference type="SAM" id="MobiDB-lite"/>
    </source>
</evidence>
<accession>F4RGX0</accession>
<dbReference type="VEuPathDB" id="FungiDB:MELLADRAFT_55625"/>
<dbReference type="EMBL" id="GL883101">
    <property type="protein sequence ID" value="EGG08125.1"/>
    <property type="molecule type" value="Genomic_DNA"/>
</dbReference>
<evidence type="ECO:0000313" key="3">
    <source>
        <dbReference type="Proteomes" id="UP000001072"/>
    </source>
</evidence>
<keyword evidence="3" id="KW-1185">Reference proteome</keyword>
<dbReference type="Proteomes" id="UP000001072">
    <property type="component" value="Unassembled WGS sequence"/>
</dbReference>
<organism evidence="3">
    <name type="scientific">Melampsora larici-populina (strain 98AG31 / pathotype 3-4-7)</name>
    <name type="common">Poplar leaf rust fungus</name>
    <dbReference type="NCBI Taxonomy" id="747676"/>
    <lineage>
        <taxon>Eukaryota</taxon>
        <taxon>Fungi</taxon>
        <taxon>Dikarya</taxon>
        <taxon>Basidiomycota</taxon>
        <taxon>Pucciniomycotina</taxon>
        <taxon>Pucciniomycetes</taxon>
        <taxon>Pucciniales</taxon>
        <taxon>Melampsoraceae</taxon>
        <taxon>Melampsora</taxon>
    </lineage>
</organism>
<proteinExistence type="predicted"/>
<protein>
    <submittedName>
        <fullName evidence="2">Uncharacterized protein</fullName>
    </submittedName>
</protein>
<dbReference type="OrthoDB" id="3378127at2759"/>
<gene>
    <name evidence="2" type="ORF">MELLADRAFT_55625</name>
</gene>